<keyword evidence="6" id="KW-1185">Reference proteome</keyword>
<dbReference type="GO" id="GO:0019905">
    <property type="term" value="F:syntaxin binding"/>
    <property type="evidence" value="ECO:0007669"/>
    <property type="project" value="TreeGrafter"/>
</dbReference>
<dbReference type="GO" id="GO:0045159">
    <property type="term" value="F:myosin II binding"/>
    <property type="evidence" value="ECO:0007669"/>
    <property type="project" value="TreeGrafter"/>
</dbReference>
<dbReference type="PANTHER" id="PTHR10241">
    <property type="entry name" value="LETHAL 2 GIANT LARVAE PROTEIN"/>
    <property type="match status" value="1"/>
</dbReference>
<dbReference type="CDD" id="cd15873">
    <property type="entry name" value="R-SNARE_STXBP5_6"/>
    <property type="match status" value="1"/>
</dbReference>
<dbReference type="GO" id="GO:0005096">
    <property type="term" value="F:GTPase activator activity"/>
    <property type="evidence" value="ECO:0007669"/>
    <property type="project" value="TreeGrafter"/>
</dbReference>
<dbReference type="Proteomes" id="UP001140206">
    <property type="component" value="Chromosome 4"/>
</dbReference>
<evidence type="ECO:0000256" key="1">
    <source>
        <dbReference type="ARBA" id="ARBA00008070"/>
    </source>
</evidence>
<feature type="region of interest" description="Disordered" evidence="3">
    <location>
        <begin position="960"/>
        <end position="979"/>
    </location>
</feature>
<dbReference type="SUPFAM" id="SSF50978">
    <property type="entry name" value="WD40 repeat-like"/>
    <property type="match status" value="2"/>
</dbReference>
<evidence type="ECO:0000313" key="6">
    <source>
        <dbReference type="Proteomes" id="UP001140206"/>
    </source>
</evidence>
<organism evidence="5 6">
    <name type="scientific">Rhynchospora pubera</name>
    <dbReference type="NCBI Taxonomy" id="906938"/>
    <lineage>
        <taxon>Eukaryota</taxon>
        <taxon>Viridiplantae</taxon>
        <taxon>Streptophyta</taxon>
        <taxon>Embryophyta</taxon>
        <taxon>Tracheophyta</taxon>
        <taxon>Spermatophyta</taxon>
        <taxon>Magnoliopsida</taxon>
        <taxon>Liliopsida</taxon>
        <taxon>Poales</taxon>
        <taxon>Cyperaceae</taxon>
        <taxon>Cyperoideae</taxon>
        <taxon>Rhynchosporeae</taxon>
        <taxon>Rhynchospora</taxon>
    </lineage>
</organism>
<comment type="similarity">
    <text evidence="1">Belongs to the WD repeat L(2)GL family.</text>
</comment>
<evidence type="ECO:0000313" key="5">
    <source>
        <dbReference type="EMBL" id="KAJ4759302.1"/>
    </source>
</evidence>
<keyword evidence="2" id="KW-0268">Exocytosis</keyword>
<dbReference type="GO" id="GO:0005737">
    <property type="term" value="C:cytoplasm"/>
    <property type="evidence" value="ECO:0007669"/>
    <property type="project" value="TreeGrafter"/>
</dbReference>
<feature type="compositionally biased region" description="Basic and acidic residues" evidence="3">
    <location>
        <begin position="961"/>
        <end position="976"/>
    </location>
</feature>
<dbReference type="InterPro" id="IPR001680">
    <property type="entry name" value="WD40_rpt"/>
</dbReference>
<dbReference type="Pfam" id="PF08596">
    <property type="entry name" value="Lgl_C"/>
    <property type="match status" value="1"/>
</dbReference>
<dbReference type="AlphaFoldDB" id="A0AAV8CYM1"/>
<evidence type="ECO:0000256" key="2">
    <source>
        <dbReference type="ARBA" id="ARBA00022483"/>
    </source>
</evidence>
<dbReference type="GO" id="GO:0006887">
    <property type="term" value="P:exocytosis"/>
    <property type="evidence" value="ECO:0007669"/>
    <property type="project" value="UniProtKB-KW"/>
</dbReference>
<protein>
    <submittedName>
        <fullName evidence="5">Transducin/WD40 repeat-like superfamily protein</fullName>
    </submittedName>
</protein>
<reference evidence="5" key="1">
    <citation type="submission" date="2022-08" db="EMBL/GenBank/DDBJ databases">
        <authorList>
            <person name="Marques A."/>
        </authorList>
    </citation>
    <scope>NUCLEOTIDE SEQUENCE</scope>
    <source>
        <strain evidence="5">RhyPub2mFocal</strain>
        <tissue evidence="5">Leaves</tissue>
    </source>
</reference>
<dbReference type="InterPro" id="IPR036322">
    <property type="entry name" value="WD40_repeat_dom_sf"/>
</dbReference>
<accession>A0AAV8CYM1</accession>
<dbReference type="SMART" id="SM00320">
    <property type="entry name" value="WD40"/>
    <property type="match status" value="5"/>
</dbReference>
<comment type="caution">
    <text evidence="5">The sequence shown here is derived from an EMBL/GenBank/DDBJ whole genome shotgun (WGS) entry which is preliminary data.</text>
</comment>
<evidence type="ECO:0000259" key="4">
    <source>
        <dbReference type="Pfam" id="PF08596"/>
    </source>
</evidence>
<dbReference type="GO" id="GO:0006893">
    <property type="term" value="P:Golgi to plasma membrane transport"/>
    <property type="evidence" value="ECO:0007669"/>
    <property type="project" value="TreeGrafter"/>
</dbReference>
<dbReference type="Gene3D" id="2.130.10.10">
    <property type="entry name" value="YVTN repeat-like/Quinoprotein amine dehydrogenase"/>
    <property type="match status" value="2"/>
</dbReference>
<evidence type="ECO:0000256" key="3">
    <source>
        <dbReference type="SAM" id="MobiDB-lite"/>
    </source>
</evidence>
<dbReference type="PANTHER" id="PTHR10241:SF27">
    <property type="entry name" value="TRANSDUCIN_WD40 REPEAT-LIKE SUPERFAMILY PROTEIN"/>
    <property type="match status" value="1"/>
</dbReference>
<gene>
    <name evidence="5" type="ORF">LUZ62_069677</name>
</gene>
<proteinExistence type="inferred from homology"/>
<feature type="domain" description="Lethal giant larvae (Lgl)-like C-terminal" evidence="4">
    <location>
        <begin position="579"/>
        <end position="824"/>
    </location>
</feature>
<dbReference type="EMBL" id="JAMFTS010000004">
    <property type="protein sequence ID" value="KAJ4759302.1"/>
    <property type="molecule type" value="Genomic_DNA"/>
</dbReference>
<dbReference type="InterPro" id="IPR013905">
    <property type="entry name" value="Lgl_C_dom"/>
</dbReference>
<dbReference type="GO" id="GO:0005886">
    <property type="term" value="C:plasma membrane"/>
    <property type="evidence" value="ECO:0007669"/>
    <property type="project" value="TreeGrafter"/>
</dbReference>
<name>A0AAV8CYM1_9POAL</name>
<sequence>MAFVKKLVEKVEKVSISKKQIGGGTINSLLPEEVNPVLSFHYGIPTDSSVLAYDPVQQILAIATRNGQIKLFGRDNSQTLLQSLNVAPTIFLQFIHNQGILLNVNSQNQIEVWDIESRLLSHTHTFNIDITSFAVLQHSWYIYVGDCNGEVSVLKFDPTQKKLLNMPYQIPFSKSYGEGAREIPVTNILLQPMAESRRVLIVFLDGLLVLWDLQSSEVVLSTGKGAHLSSQNELKTVTSACWTCTHGSKVAIGYSSGDIYLWSIPVLSNEKCSSEKRKSDASSAQNVPLLKLNLGFKLDKVPIVSLRWVSGDSKTNRLYVNGFCDDPLYHSFQVLILNEATEARTVKLVLPLTESCISVEHISLSSDKNKQKQNTLALLLKSGHLCLFNDLDIEWYLVQSQSKSPPTLPSQTMVSVPSYNSGVTAAKLYTSNGSVSSIEDYSTLAKKYPQFLSTNAKERDSHVGCTSMGNLWKTKSLYITGHLDGTINFWDASCPLLLLIFSLKQQNGGTNASSTSPITSLYFDAAANVLISGDQTGQVRIITFKKDASENILSFLQAKPGENYIIRGLKLPGAIVCISRNSNSKHVAVGTDKGLVVLVHIEEASILYQKQIQGQVASGIISMQFEKFVLEGFEKNVLLVATEDSSILAIEEDTGNAISPNTVHTKNPSRALLMHVLEEGQGLLENQNASIQNSFRETTSKNSLLLLCSENAIRTYSLSHAIQGIKKQVNKKRLDSNSCYASLIHSLSNGIGLLLVFTSGKIEIRSLPDLHVLKDASLRGFKFSRNPNSYTSLAGSSDGELIMVNGDQEISFFTTLSQKDSYRHLEYLSAVYRKDISLQEETSYTMNSPKEKKMGLFGKVMKDLKGSKVKNNDDNGTDYSNARDFEQLSLILEASNFPVVQERRKSSEKEEEVELSIDDIEIEDEQEVEESKEKNKAQQFTAFSKQKLGKGLQALKGKLKPKTDEKVNPGKVKVEEEPASSVDQIKAKYGYSTSNEMNAAKMAENKLRDNVRKLEDINVRSAEMANSAQTFSSMANELLKSMKSEKS</sequence>
<dbReference type="InterPro" id="IPR015943">
    <property type="entry name" value="WD40/YVTN_repeat-like_dom_sf"/>
</dbReference>